<gene>
    <name evidence="2" type="ORF">NOCA2310188</name>
</gene>
<proteinExistence type="predicted"/>
<sequence length="154" mass="16780">MRTVLVTLAFTFASGVFPLLNAEIYLAAVATRISQGEVWAIALAAGAGQTLGKVVWYYGAARSVELPWFRRRLESGKARASFETWQQRINGRPWVAAGVMMLSSTVGVPPLLVMGAVAGALRMRMWIFASTIMIGRTIQSYVILAGLAMAFHGW</sequence>
<accession>A0A2P2C2B6</accession>
<organism evidence="2">
    <name type="scientific">metagenome</name>
    <dbReference type="NCBI Taxonomy" id="256318"/>
    <lineage>
        <taxon>unclassified sequences</taxon>
        <taxon>metagenomes</taxon>
    </lineage>
</organism>
<evidence type="ECO:0000313" key="2">
    <source>
        <dbReference type="EMBL" id="CUR56155.1"/>
    </source>
</evidence>
<feature type="transmembrane region" description="Helical" evidence="1">
    <location>
        <begin position="94"/>
        <end position="120"/>
    </location>
</feature>
<feature type="transmembrane region" description="Helical" evidence="1">
    <location>
        <begin position="38"/>
        <end position="61"/>
    </location>
</feature>
<evidence type="ECO:0000256" key="1">
    <source>
        <dbReference type="SAM" id="Phobius"/>
    </source>
</evidence>
<evidence type="ECO:0008006" key="3">
    <source>
        <dbReference type="Google" id="ProtNLM"/>
    </source>
</evidence>
<name>A0A2P2C2B6_9ZZZZ</name>
<keyword evidence="1" id="KW-1133">Transmembrane helix</keyword>
<dbReference type="AlphaFoldDB" id="A0A2P2C2B6"/>
<protein>
    <recommendedName>
        <fullName evidence="3">Membrane protein YqaA, SNARE-associated domain</fullName>
    </recommendedName>
</protein>
<reference evidence="2" key="1">
    <citation type="submission" date="2015-08" db="EMBL/GenBank/DDBJ databases">
        <authorList>
            <person name="Babu N.S."/>
            <person name="Beckwith C.J."/>
            <person name="Beseler K.G."/>
            <person name="Brison A."/>
            <person name="Carone J.V."/>
            <person name="Caskin T.P."/>
            <person name="Diamond M."/>
            <person name="Durham M.E."/>
            <person name="Foxe J.M."/>
            <person name="Go M."/>
            <person name="Henderson B.A."/>
            <person name="Jones I.B."/>
            <person name="McGettigan J.A."/>
            <person name="Micheletti S.J."/>
            <person name="Nasrallah M.E."/>
            <person name="Ortiz D."/>
            <person name="Piller C.R."/>
            <person name="Privatt S.R."/>
            <person name="Schneider S.L."/>
            <person name="Sharp S."/>
            <person name="Smith T.C."/>
            <person name="Stanton J.D."/>
            <person name="Ullery H.E."/>
            <person name="Wilson R.J."/>
            <person name="Serrano M.G."/>
            <person name="Buck G."/>
            <person name="Lee V."/>
            <person name="Wang Y."/>
            <person name="Carvalho R."/>
            <person name="Voegtly L."/>
            <person name="Shi R."/>
            <person name="Duckworth R."/>
            <person name="Johnson A."/>
            <person name="Loviza R."/>
            <person name="Walstead R."/>
            <person name="Shah Z."/>
            <person name="Kiflezghi M."/>
            <person name="Wade K."/>
            <person name="Ball S.L."/>
            <person name="Bradley K.W."/>
            <person name="Asai D.J."/>
            <person name="Bowman C.A."/>
            <person name="Russell D.A."/>
            <person name="Pope W.H."/>
            <person name="Jacobs-Sera D."/>
            <person name="Hendrix R.W."/>
            <person name="Hatfull G.F."/>
        </authorList>
    </citation>
    <scope>NUCLEOTIDE SEQUENCE</scope>
</reference>
<keyword evidence="1" id="KW-0472">Membrane</keyword>
<feature type="transmembrane region" description="Helical" evidence="1">
    <location>
        <begin position="126"/>
        <end position="151"/>
    </location>
</feature>
<keyword evidence="1" id="KW-0812">Transmembrane</keyword>
<dbReference type="EMBL" id="CZKA01000025">
    <property type="protein sequence ID" value="CUR56155.1"/>
    <property type="molecule type" value="Genomic_DNA"/>
</dbReference>